<keyword evidence="2" id="KW-1185">Reference proteome</keyword>
<evidence type="ECO:0000313" key="1">
    <source>
        <dbReference type="EMBL" id="KAI8546363.1"/>
    </source>
</evidence>
<accession>A0ACC0MZ77</accession>
<proteinExistence type="predicted"/>
<comment type="caution">
    <text evidence="1">The sequence shown here is derived from an EMBL/GenBank/DDBJ whole genome shotgun (WGS) entry which is preliminary data.</text>
</comment>
<sequence>MHLMLRVHPAEVGLKSIGTLNPSTRDMSKKSKLLNWFSAYSASVLGGWPNAEHSRTPPQSPVWHVQRPAPSKLHPVWAHTWAPVVPVGGLMVQVSPLLRGRPPPGTSCSPDGVCAVVCDIDSGGTNGGDEEEGNEKGNGGQGK</sequence>
<dbReference type="EMBL" id="CM046394">
    <property type="protein sequence ID" value="KAI8546363.1"/>
    <property type="molecule type" value="Genomic_DNA"/>
</dbReference>
<organism evidence="1 2">
    <name type="scientific">Rhododendron molle</name>
    <name type="common">Chinese azalea</name>
    <name type="synonym">Azalea mollis</name>
    <dbReference type="NCBI Taxonomy" id="49168"/>
    <lineage>
        <taxon>Eukaryota</taxon>
        <taxon>Viridiplantae</taxon>
        <taxon>Streptophyta</taxon>
        <taxon>Embryophyta</taxon>
        <taxon>Tracheophyta</taxon>
        <taxon>Spermatophyta</taxon>
        <taxon>Magnoliopsida</taxon>
        <taxon>eudicotyledons</taxon>
        <taxon>Gunneridae</taxon>
        <taxon>Pentapetalae</taxon>
        <taxon>asterids</taxon>
        <taxon>Ericales</taxon>
        <taxon>Ericaceae</taxon>
        <taxon>Ericoideae</taxon>
        <taxon>Rhodoreae</taxon>
        <taxon>Rhododendron</taxon>
    </lineage>
</organism>
<reference evidence="1" key="1">
    <citation type="submission" date="2022-02" db="EMBL/GenBank/DDBJ databases">
        <title>Plant Genome Project.</title>
        <authorList>
            <person name="Zhang R.-G."/>
        </authorList>
    </citation>
    <scope>NUCLEOTIDE SEQUENCE</scope>
    <source>
        <strain evidence="1">AT1</strain>
    </source>
</reference>
<dbReference type="Proteomes" id="UP001062846">
    <property type="component" value="Chromosome 7"/>
</dbReference>
<protein>
    <submittedName>
        <fullName evidence="1">Uncharacterized protein</fullName>
    </submittedName>
</protein>
<name>A0ACC0MZ77_RHOML</name>
<gene>
    <name evidence="1" type="ORF">RHMOL_Rhmol07G0111200</name>
</gene>
<evidence type="ECO:0000313" key="2">
    <source>
        <dbReference type="Proteomes" id="UP001062846"/>
    </source>
</evidence>